<dbReference type="CDD" id="cd06158">
    <property type="entry name" value="S2P-M50_like_1"/>
    <property type="match status" value="1"/>
</dbReference>
<dbReference type="GO" id="GO:0008237">
    <property type="term" value="F:metallopeptidase activity"/>
    <property type="evidence" value="ECO:0007669"/>
    <property type="project" value="UniProtKB-KW"/>
</dbReference>
<keyword evidence="8" id="KW-0378">Hydrolase</keyword>
<keyword evidence="11" id="KW-0482">Metalloprotease</keyword>
<feature type="transmembrane region" description="Helical" evidence="13">
    <location>
        <begin position="79"/>
        <end position="99"/>
    </location>
</feature>
<proteinExistence type="inferred from homology"/>
<sequence>MTQNELTMTFLFCQHYDIIIWAGHMDSTLIYNLVFYFVIIIPSAIIHEYAHGWMADQLGDPTARYAGRLTVDPRPHIDLWGTILMPLFLFFATGGKFLFAYAKPVPYNPYNLKNQKWGPAMVALAGPAANLMLASAFAIVIRLAPDLFFSYFLGKIVIVNIMLMVFNLIPIPPLDGSKVLYALLPDSAIGVKNFLDRYGFIVLLFFVLFLFQLLSPIIEGVFRFLVGV</sequence>
<dbReference type="InterPro" id="IPR044537">
    <property type="entry name" value="Rip2-like"/>
</dbReference>
<organism evidence="15 16">
    <name type="scientific">Candidatus Magasanikbacteria bacterium GW2011_GWA2_37_8</name>
    <dbReference type="NCBI Taxonomy" id="1619036"/>
    <lineage>
        <taxon>Bacteria</taxon>
        <taxon>Candidatus Magasanikiibacteriota</taxon>
    </lineage>
</organism>
<evidence type="ECO:0000313" key="15">
    <source>
        <dbReference type="EMBL" id="KKQ40931.1"/>
    </source>
</evidence>
<evidence type="ECO:0000256" key="2">
    <source>
        <dbReference type="ARBA" id="ARBA00004651"/>
    </source>
</evidence>
<evidence type="ECO:0000256" key="7">
    <source>
        <dbReference type="ARBA" id="ARBA00022723"/>
    </source>
</evidence>
<evidence type="ECO:0000256" key="9">
    <source>
        <dbReference type="ARBA" id="ARBA00022833"/>
    </source>
</evidence>
<evidence type="ECO:0000256" key="3">
    <source>
        <dbReference type="ARBA" id="ARBA00007931"/>
    </source>
</evidence>
<feature type="transmembrane region" description="Helical" evidence="13">
    <location>
        <begin position="198"/>
        <end position="218"/>
    </location>
</feature>
<comment type="cofactor">
    <cofactor evidence="1">
        <name>Zn(2+)</name>
        <dbReference type="ChEBI" id="CHEBI:29105"/>
    </cofactor>
</comment>
<feature type="transmembrane region" description="Helical" evidence="13">
    <location>
        <begin position="29"/>
        <end position="50"/>
    </location>
</feature>
<keyword evidence="10 13" id="KW-1133">Transmembrane helix</keyword>
<keyword evidence="12 13" id="KW-0472">Membrane</keyword>
<comment type="caution">
    <text evidence="15">The sequence shown here is derived from an EMBL/GenBank/DDBJ whole genome shotgun (WGS) entry which is preliminary data.</text>
</comment>
<dbReference type="Proteomes" id="UP000034333">
    <property type="component" value="Unassembled WGS sequence"/>
</dbReference>
<evidence type="ECO:0000256" key="8">
    <source>
        <dbReference type="ARBA" id="ARBA00022801"/>
    </source>
</evidence>
<reference evidence="15 16" key="1">
    <citation type="journal article" date="2015" name="Nature">
        <title>rRNA introns, odd ribosomes, and small enigmatic genomes across a large radiation of phyla.</title>
        <authorList>
            <person name="Brown C.T."/>
            <person name="Hug L.A."/>
            <person name="Thomas B.C."/>
            <person name="Sharon I."/>
            <person name="Castelle C.J."/>
            <person name="Singh A."/>
            <person name="Wilkins M.J."/>
            <person name="Williams K.H."/>
            <person name="Banfield J.F."/>
        </authorList>
    </citation>
    <scope>NUCLEOTIDE SEQUENCE [LARGE SCALE GENOMIC DNA]</scope>
</reference>
<dbReference type="PANTHER" id="PTHR35864:SF1">
    <property type="entry name" value="ZINC METALLOPROTEASE YWHC-RELATED"/>
    <property type="match status" value="1"/>
</dbReference>
<dbReference type="InterPro" id="IPR008915">
    <property type="entry name" value="Peptidase_M50"/>
</dbReference>
<name>A0A0G0KJZ8_9BACT</name>
<feature type="transmembrane region" description="Helical" evidence="13">
    <location>
        <begin position="147"/>
        <end position="169"/>
    </location>
</feature>
<dbReference type="AlphaFoldDB" id="A0A0G0KJZ8"/>
<evidence type="ECO:0000256" key="11">
    <source>
        <dbReference type="ARBA" id="ARBA00023049"/>
    </source>
</evidence>
<keyword evidence="6 13" id="KW-0812">Transmembrane</keyword>
<keyword evidence="4" id="KW-1003">Cell membrane</keyword>
<comment type="subcellular location">
    <subcellularLocation>
        <location evidence="2">Cell membrane</location>
        <topology evidence="2">Multi-pass membrane protein</topology>
    </subcellularLocation>
</comment>
<evidence type="ECO:0000256" key="13">
    <source>
        <dbReference type="SAM" id="Phobius"/>
    </source>
</evidence>
<feature type="transmembrane region" description="Helical" evidence="13">
    <location>
        <begin position="120"/>
        <end position="141"/>
    </location>
</feature>
<dbReference type="GO" id="GO:0046872">
    <property type="term" value="F:metal ion binding"/>
    <property type="evidence" value="ECO:0007669"/>
    <property type="project" value="UniProtKB-KW"/>
</dbReference>
<evidence type="ECO:0000313" key="16">
    <source>
        <dbReference type="Proteomes" id="UP000034333"/>
    </source>
</evidence>
<protein>
    <recommendedName>
        <fullName evidence="14">Peptidase M50 domain-containing protein</fullName>
    </recommendedName>
</protein>
<evidence type="ECO:0000256" key="4">
    <source>
        <dbReference type="ARBA" id="ARBA00022475"/>
    </source>
</evidence>
<keyword evidence="9" id="KW-0862">Zinc</keyword>
<comment type="similarity">
    <text evidence="3">Belongs to the peptidase M50B family.</text>
</comment>
<dbReference type="STRING" id="1619036.US58_C0009G0001"/>
<evidence type="ECO:0000256" key="10">
    <source>
        <dbReference type="ARBA" id="ARBA00022989"/>
    </source>
</evidence>
<dbReference type="EMBL" id="LBTN01000009">
    <property type="protein sequence ID" value="KKQ40931.1"/>
    <property type="molecule type" value="Genomic_DNA"/>
</dbReference>
<accession>A0A0G0KJZ8</accession>
<dbReference type="GO" id="GO:0006508">
    <property type="term" value="P:proteolysis"/>
    <property type="evidence" value="ECO:0007669"/>
    <property type="project" value="UniProtKB-KW"/>
</dbReference>
<dbReference type="GO" id="GO:0005886">
    <property type="term" value="C:plasma membrane"/>
    <property type="evidence" value="ECO:0007669"/>
    <property type="project" value="UniProtKB-SubCell"/>
</dbReference>
<dbReference type="Pfam" id="PF02163">
    <property type="entry name" value="Peptidase_M50"/>
    <property type="match status" value="1"/>
</dbReference>
<evidence type="ECO:0000256" key="5">
    <source>
        <dbReference type="ARBA" id="ARBA00022670"/>
    </source>
</evidence>
<keyword evidence="5" id="KW-0645">Protease</keyword>
<gene>
    <name evidence="15" type="ORF">US58_C0009G0001</name>
</gene>
<keyword evidence="7" id="KW-0479">Metal-binding</keyword>
<dbReference type="InterPro" id="IPR052348">
    <property type="entry name" value="Metallopeptidase_M50B"/>
</dbReference>
<evidence type="ECO:0000256" key="6">
    <source>
        <dbReference type="ARBA" id="ARBA00022692"/>
    </source>
</evidence>
<feature type="domain" description="Peptidase M50" evidence="14">
    <location>
        <begin position="149"/>
        <end position="187"/>
    </location>
</feature>
<evidence type="ECO:0000256" key="12">
    <source>
        <dbReference type="ARBA" id="ARBA00023136"/>
    </source>
</evidence>
<evidence type="ECO:0000256" key="1">
    <source>
        <dbReference type="ARBA" id="ARBA00001947"/>
    </source>
</evidence>
<dbReference type="PANTHER" id="PTHR35864">
    <property type="entry name" value="ZINC METALLOPROTEASE MJ0611-RELATED"/>
    <property type="match status" value="1"/>
</dbReference>
<evidence type="ECO:0000259" key="14">
    <source>
        <dbReference type="Pfam" id="PF02163"/>
    </source>
</evidence>